<evidence type="ECO:0000313" key="3">
    <source>
        <dbReference type="EMBL" id="GHI67027.1"/>
    </source>
</evidence>
<organism evidence="3 4">
    <name type="scientific">Streptomyces nojiriensis</name>
    <dbReference type="NCBI Taxonomy" id="66374"/>
    <lineage>
        <taxon>Bacteria</taxon>
        <taxon>Bacillati</taxon>
        <taxon>Actinomycetota</taxon>
        <taxon>Actinomycetes</taxon>
        <taxon>Kitasatosporales</taxon>
        <taxon>Streptomycetaceae</taxon>
        <taxon>Streptomyces</taxon>
    </lineage>
</organism>
<dbReference type="EMBL" id="BNEC01000003">
    <property type="protein sequence ID" value="GHI67027.1"/>
    <property type="molecule type" value="Genomic_DNA"/>
</dbReference>
<protein>
    <recommendedName>
        <fullName evidence="2">Thiamine pyrophosphate enzyme TPP-binding domain-containing protein</fullName>
    </recommendedName>
</protein>
<dbReference type="InterPro" id="IPR047211">
    <property type="entry name" value="POXB-like"/>
</dbReference>
<gene>
    <name evidence="3" type="ORF">Snoj_09450</name>
</gene>
<accession>A0ABQ3SG39</accession>
<dbReference type="RefSeq" id="WP_189745832.1">
    <property type="nucleotide sequence ID" value="NZ_BMRL01000019.1"/>
</dbReference>
<reference evidence="4" key="1">
    <citation type="submission" date="2023-07" db="EMBL/GenBank/DDBJ databases">
        <title>Whole genome shotgun sequence of Streptomyces nojiriensis NBRC 13794.</title>
        <authorList>
            <person name="Komaki H."/>
            <person name="Tamura T."/>
        </authorList>
    </citation>
    <scope>NUCLEOTIDE SEQUENCE [LARGE SCALE GENOMIC DNA]</scope>
    <source>
        <strain evidence="4">NBRC 13794</strain>
    </source>
</reference>
<dbReference type="PANTHER" id="PTHR42981:SF2">
    <property type="entry name" value="PYRUVATE DEHYDROGENASE [UBIQUINONE]"/>
    <property type="match status" value="1"/>
</dbReference>
<dbReference type="PANTHER" id="PTHR42981">
    <property type="entry name" value="PYRUVATE DEHYDROGENASE [UBIQUINONE]"/>
    <property type="match status" value="1"/>
</dbReference>
<dbReference type="SUPFAM" id="SSF52518">
    <property type="entry name" value="Thiamin diphosphate-binding fold (THDP-binding)"/>
    <property type="match status" value="1"/>
</dbReference>
<dbReference type="GeneID" id="95593388"/>
<name>A0ABQ3SG39_9ACTN</name>
<evidence type="ECO:0000313" key="4">
    <source>
        <dbReference type="Proteomes" id="UP000613974"/>
    </source>
</evidence>
<feature type="domain" description="Thiamine pyrophosphate enzyme TPP-binding" evidence="2">
    <location>
        <begin position="7"/>
        <end position="149"/>
    </location>
</feature>
<evidence type="ECO:0000256" key="1">
    <source>
        <dbReference type="SAM" id="MobiDB-lite"/>
    </source>
</evidence>
<proteinExistence type="predicted"/>
<feature type="region of interest" description="Disordered" evidence="1">
    <location>
        <begin position="84"/>
        <end position="110"/>
    </location>
</feature>
<dbReference type="InterPro" id="IPR011766">
    <property type="entry name" value="TPP_enzyme_TPP-bd"/>
</dbReference>
<evidence type="ECO:0000259" key="2">
    <source>
        <dbReference type="Pfam" id="PF02775"/>
    </source>
</evidence>
<keyword evidence="4" id="KW-1185">Reference proteome</keyword>
<dbReference type="InterPro" id="IPR029061">
    <property type="entry name" value="THDP-binding"/>
</dbReference>
<comment type="caution">
    <text evidence="3">The sequence shown here is derived from an EMBL/GenBank/DDBJ whole genome shotgun (WGS) entry which is preliminary data.</text>
</comment>
<sequence length="202" mass="21092">MFTVRTGMGNVRAARYLSPNGERRIIGSFSHGSQAGALPQAVGAQFTDRNRQVVSMSGDGGSSLLRGDFLTLVQYGPPVEVGLFDKSPPGKPEGGDTGFRPALLRDDGQEPRRLRLARTGGAYGVRAAKPAQLTGALEDAVRQRGPAPVGVPADLADLSDPPKTGAGPVAGFARSAHTAVRVAGDARVIPMARSDLRDDPRP</sequence>
<dbReference type="Gene3D" id="3.40.50.970">
    <property type="match status" value="1"/>
</dbReference>
<dbReference type="Proteomes" id="UP000613974">
    <property type="component" value="Unassembled WGS sequence"/>
</dbReference>
<dbReference type="Pfam" id="PF02775">
    <property type="entry name" value="TPP_enzyme_C"/>
    <property type="match status" value="1"/>
</dbReference>